<proteinExistence type="predicted"/>
<dbReference type="RefSeq" id="WP_069967659.1">
    <property type="nucleotide sequence ID" value="NZ_CM124774.1"/>
</dbReference>
<dbReference type="OrthoDB" id="525268at2"/>
<evidence type="ECO:0000313" key="2">
    <source>
        <dbReference type="EMBL" id="OEJ74711.1"/>
    </source>
</evidence>
<dbReference type="STRING" id="1781255.BH720_13095"/>
<dbReference type="EMBL" id="MJGC01000062">
    <property type="protein sequence ID" value="OEJ74711.1"/>
    <property type="molecule type" value="Genomic_DNA"/>
</dbReference>
<reference evidence="2" key="1">
    <citation type="submission" date="2016-09" db="EMBL/GenBank/DDBJ databases">
        <title>Draft genome of thermotolerant cyanobacterium Desertifilum sp. strain IPPAS B-1220.</title>
        <authorList>
            <person name="Sinetova M.A."/>
            <person name="Bolakhan K."/>
            <person name="Zayadan B.K."/>
            <person name="Mironov K.S."/>
            <person name="Ustinova V."/>
            <person name="Kupriyanova E.V."/>
            <person name="Sidorov R.A."/>
            <person name="Skrypnik A.N."/>
            <person name="Gogoleva N.E."/>
            <person name="Gogolev Y.V."/>
            <person name="Los D.A."/>
        </authorList>
    </citation>
    <scope>NUCLEOTIDE SEQUENCE [LARGE SCALE GENOMIC DNA]</scope>
    <source>
        <strain evidence="2">IPPAS B-1220</strain>
    </source>
</reference>
<dbReference type="Pfam" id="PF22977">
    <property type="entry name" value="WHD"/>
    <property type="match status" value="1"/>
</dbReference>
<organism evidence="2">
    <name type="scientific">Desertifilum tharense IPPAS B-1220</name>
    <dbReference type="NCBI Taxonomy" id="1781255"/>
    <lineage>
        <taxon>Bacteria</taxon>
        <taxon>Bacillati</taxon>
        <taxon>Cyanobacteriota</taxon>
        <taxon>Cyanophyceae</taxon>
        <taxon>Desertifilales</taxon>
        <taxon>Desertifilaceae</taxon>
        <taxon>Desertifilum</taxon>
    </lineage>
</organism>
<comment type="caution">
    <text evidence="2">The sequence shown here is derived from an EMBL/GenBank/DDBJ whole genome shotgun (WGS) entry which is preliminary data.</text>
</comment>
<dbReference type="Gene3D" id="3.40.50.300">
    <property type="entry name" value="P-loop containing nucleotide triphosphate hydrolases"/>
    <property type="match status" value="1"/>
</dbReference>
<dbReference type="AlphaFoldDB" id="A0A1E5QJD2"/>
<dbReference type="SUPFAM" id="SSF52540">
    <property type="entry name" value="P-loop containing nucleoside triphosphate hydrolases"/>
    <property type="match status" value="1"/>
</dbReference>
<dbReference type="InterPro" id="IPR054472">
    <property type="entry name" value="WHD"/>
</dbReference>
<name>A0A1E5QJD2_9CYAN</name>
<dbReference type="InterPro" id="IPR027417">
    <property type="entry name" value="P-loop_NTPase"/>
</dbReference>
<protein>
    <recommendedName>
        <fullName evidence="1">Winged helix domain-containing protein</fullName>
    </recommendedName>
</protein>
<accession>A0A1E5QJD2</accession>
<evidence type="ECO:0000259" key="1">
    <source>
        <dbReference type="Pfam" id="PF22977"/>
    </source>
</evidence>
<feature type="domain" description="Winged helix" evidence="1">
    <location>
        <begin position="6"/>
        <end position="214"/>
    </location>
</feature>
<gene>
    <name evidence="2" type="ORF">BH720_13095</name>
</gene>
<sequence length="486" mass="54699">MPSDSDVAFADNWAYLRTELNWLDRLLRQAYARSQQETKEIERVARSKGDRATSHWWKGIITLPSGGYDDHHAAHTPSESNPPQTYQQQLEGRILASYQRGVALGLPQLCDRLGLTVFEKNTVLIGLAPEVNRRFSRLYGYLQGDERGGLPTVDLILRLLCRGDVEWRSARMRLSALSPLRQLGLVEFLPSPPETFLVSRCKLSESLINYLLADVPDEEQLETLLVQAAQPVGSSPQRLLRSLVPHQGWSNLVLPPVVRSRLMGLIPQWQSPDRVEDEWGFGSLPDVQGSVILLVGGWGTGKSAIAQAMAHTLEQPLFYADLALLNPQEQAQLLREITASDPPILLLKSAQCWLSRQSVLNPSEVAQLFQHRRQQRTLTFLSMERRYSMVSKLKCGLDAIVELPLPSQSDRLLLWKQAFPPQAPLESDLDWGQLAKQWQLTGGEIRAIARQAAFLAAAETPTAAIGMRHLNLAWEQKNFQGRYRRS</sequence>